<dbReference type="InParanoid" id="B8DZ69"/>
<evidence type="ECO:0000256" key="3">
    <source>
        <dbReference type="ARBA" id="ARBA00022692"/>
    </source>
</evidence>
<keyword evidence="9" id="KW-1185">Reference proteome</keyword>
<dbReference type="PANTHER" id="PTHR30287">
    <property type="entry name" value="MEMBRANE COMPONENT OF PREDICTED ABC SUPERFAMILY METABOLITE UPTAKE TRANSPORTER"/>
    <property type="match status" value="1"/>
</dbReference>
<dbReference type="eggNOG" id="COG0577">
    <property type="taxonomic scope" value="Bacteria"/>
</dbReference>
<feature type="transmembrane region" description="Helical" evidence="6">
    <location>
        <begin position="285"/>
        <end position="310"/>
    </location>
</feature>
<accession>B8DZ69</accession>
<evidence type="ECO:0000256" key="4">
    <source>
        <dbReference type="ARBA" id="ARBA00022989"/>
    </source>
</evidence>
<dbReference type="EMBL" id="CP001251">
    <property type="protein sequence ID" value="ACK41695.1"/>
    <property type="molecule type" value="Genomic_DNA"/>
</dbReference>
<keyword evidence="4 6" id="KW-1133">Transmembrane helix</keyword>
<evidence type="ECO:0000313" key="9">
    <source>
        <dbReference type="Proteomes" id="UP000007719"/>
    </source>
</evidence>
<dbReference type="HOGENOM" id="CLU_005531_1_0_0"/>
<feature type="transmembrane region" description="Helical" evidence="6">
    <location>
        <begin position="701"/>
        <end position="719"/>
    </location>
</feature>
<feature type="domain" description="ABC3 transporter permease C-terminal" evidence="7">
    <location>
        <begin position="610"/>
        <end position="728"/>
    </location>
</feature>
<dbReference type="Proteomes" id="UP000007719">
    <property type="component" value="Chromosome"/>
</dbReference>
<gene>
    <name evidence="8" type="ordered locus">Dtur_0391</name>
</gene>
<keyword evidence="3 6" id="KW-0812">Transmembrane</keyword>
<dbReference type="KEGG" id="dtu:Dtur_0391"/>
<evidence type="ECO:0000256" key="1">
    <source>
        <dbReference type="ARBA" id="ARBA00004651"/>
    </source>
</evidence>
<dbReference type="AlphaFoldDB" id="B8DZ69"/>
<sequence length="737" mass="84850">MLKKIPMRIIWRDKSHFLGIIFLVLFASFGYAIFSILITNIDTNYKNFVEKYNQENFHFTTFFPIDISSLEKKYNVLIEEKFTWDFEYGDRLIRFFNLTEKVNKPLILEGTLPKIGEIAVDPNFAKANKLRIGDGIEINGIKFRISGYVALPDYIYITKNETDLLPDPMHFGIGIMNFEDMRKFLESVAYRYYMVRGTISDLSSFKNEINSKYRLISFVEKDENFRIIVTEMKMKSAKPMAFVISGTILVISSILLFIVLRRLINSMHAEVGTLYALGYNSREIVGVYILFPIYIWLMGVIPGSIIGYALSGPFTDFYVSFISVPIVEKFIPTKDLLIAFFVPALFMIPSGYIAIKDLLKKRVVEIIRGESEKGFKTRFRMEFLDRFSFKRRVMLKQGLLHPSRELVLIIGVAFATLIILYGVVAKSALSYLVEDTFQNTYKYSYMYLLNYYEKENKYDAEPFNMLSFYLKGTKSKVVIYGILKDSQMILLKDGKGDKINLEGLVISQSLADKFGLKVGDVLNLVNNIDGKEYSLKVTGIADLYVGNNGYMSLEEFNETFGFDKGSFIGLYSFHKLDIPKEDLVTYMSKEDAIKAFKDSAQSVDQMLQVMYLISFFLAFTIIYVLASLVITENRKPLAIFKILGFRDGELSSMFLGFNNFSFIVGFLLGIPLYNMLISYIIKGVLKDVDFSFKLQAQFNDILFSFTYLFVAFLFSRYLGRRRINSISPVVILKEQSE</sequence>
<dbReference type="PANTHER" id="PTHR30287:SF1">
    <property type="entry name" value="INNER MEMBRANE PROTEIN"/>
    <property type="match status" value="1"/>
</dbReference>
<comment type="subcellular location">
    <subcellularLocation>
        <location evidence="1">Cell membrane</location>
        <topology evidence="1">Multi-pass membrane protein</topology>
    </subcellularLocation>
</comment>
<dbReference type="Pfam" id="PF02687">
    <property type="entry name" value="FtsX"/>
    <property type="match status" value="2"/>
</dbReference>
<feature type="transmembrane region" description="Helical" evidence="6">
    <location>
        <begin position="336"/>
        <end position="355"/>
    </location>
</feature>
<dbReference type="EnsemblBacteria" id="ACK41695">
    <property type="protein sequence ID" value="ACK41695"/>
    <property type="gene ID" value="Dtur_0391"/>
</dbReference>
<dbReference type="GO" id="GO:0005886">
    <property type="term" value="C:plasma membrane"/>
    <property type="evidence" value="ECO:0000318"/>
    <property type="project" value="GO_Central"/>
</dbReference>
<feature type="transmembrane region" description="Helical" evidence="6">
    <location>
        <begin position="652"/>
        <end position="681"/>
    </location>
</feature>
<feature type="domain" description="ABC3 transporter permease C-terminal" evidence="7">
    <location>
        <begin position="243"/>
        <end position="361"/>
    </location>
</feature>
<organism evidence="8 9">
    <name type="scientific">Dictyoglomus turgidum (strain DSM 6724 / Z-1310)</name>
    <dbReference type="NCBI Taxonomy" id="515635"/>
    <lineage>
        <taxon>Bacteria</taxon>
        <taxon>Pseudomonadati</taxon>
        <taxon>Dictyoglomota</taxon>
        <taxon>Dictyoglomia</taxon>
        <taxon>Dictyoglomales</taxon>
        <taxon>Dictyoglomaceae</taxon>
        <taxon>Dictyoglomus</taxon>
    </lineage>
</organism>
<reference evidence="9" key="1">
    <citation type="journal article" date="2016" name="Front. Microbiol.">
        <title>The complete genome sequence of hyperthermophile Dictyoglomus turgidum DSM 6724 reveals a specialized carbohydrate fermentor.</title>
        <authorList>
            <person name="Brumm P.J."/>
            <person name="Gowda K."/>
            <person name="Robb F.T."/>
            <person name="Mead D.A."/>
        </authorList>
    </citation>
    <scope>NUCLEOTIDE SEQUENCE [LARGE SCALE GENOMIC DNA]</scope>
    <source>
        <strain evidence="9">DSM 6724 / Z-1310</strain>
    </source>
</reference>
<keyword evidence="2" id="KW-1003">Cell membrane</keyword>
<evidence type="ECO:0000256" key="2">
    <source>
        <dbReference type="ARBA" id="ARBA00022475"/>
    </source>
</evidence>
<proteinExistence type="predicted"/>
<feature type="transmembrane region" description="Helical" evidence="6">
    <location>
        <begin position="240"/>
        <end position="264"/>
    </location>
</feature>
<dbReference type="InterPro" id="IPR003838">
    <property type="entry name" value="ABC3_permease_C"/>
</dbReference>
<name>B8DZ69_DICTD</name>
<evidence type="ECO:0000256" key="5">
    <source>
        <dbReference type="ARBA" id="ARBA00023136"/>
    </source>
</evidence>
<dbReference type="STRING" id="515635.Dtur_0391"/>
<dbReference type="InterPro" id="IPR038766">
    <property type="entry name" value="Membrane_comp_ABC_pdt"/>
</dbReference>
<protein>
    <recommendedName>
        <fullName evidence="7">ABC3 transporter permease C-terminal domain-containing protein</fullName>
    </recommendedName>
</protein>
<dbReference type="RefSeq" id="WP_012582780.1">
    <property type="nucleotide sequence ID" value="NC_011661.1"/>
</dbReference>
<feature type="transmembrane region" description="Helical" evidence="6">
    <location>
        <begin position="609"/>
        <end position="631"/>
    </location>
</feature>
<keyword evidence="5 6" id="KW-0472">Membrane</keyword>
<evidence type="ECO:0000256" key="6">
    <source>
        <dbReference type="SAM" id="Phobius"/>
    </source>
</evidence>
<evidence type="ECO:0000313" key="8">
    <source>
        <dbReference type="EMBL" id="ACK41695.1"/>
    </source>
</evidence>
<evidence type="ECO:0000259" key="7">
    <source>
        <dbReference type="Pfam" id="PF02687"/>
    </source>
</evidence>
<dbReference type="OrthoDB" id="2934570at2"/>
<feature type="transmembrane region" description="Helical" evidence="6">
    <location>
        <begin position="406"/>
        <end position="424"/>
    </location>
</feature>